<feature type="compositionally biased region" description="Basic and acidic residues" evidence="1">
    <location>
        <begin position="179"/>
        <end position="195"/>
    </location>
</feature>
<gene>
    <name evidence="3" type="primary">Dpse\GA25159</name>
    <name evidence="3" type="ORF">Dpse_GA25159</name>
</gene>
<feature type="compositionally biased region" description="Polar residues" evidence="1">
    <location>
        <begin position="161"/>
        <end position="172"/>
    </location>
</feature>
<reference evidence="3" key="3">
    <citation type="journal article" date="2012" name="PLoS ONE">
        <title>Mind the gap: upgrading genomes with Pacific Biosciences RS long-read sequencing technology.</title>
        <authorList>
            <person name="English A.C."/>
            <person name="Richards S."/>
            <person name="Han Y."/>
            <person name="Wang M."/>
            <person name="Vee V."/>
            <person name="Qu J."/>
            <person name="Qin X."/>
            <person name="Muzny D.M."/>
            <person name="Reid J.G."/>
            <person name="Worley K.C."/>
            <person name="Gibbs R.A."/>
        </authorList>
    </citation>
    <scope>NUCLEOTIDE SEQUENCE</scope>
    <source>
        <strain evidence="3">MV2-25</strain>
    </source>
</reference>
<feature type="chain" id="PRO_5006446089" evidence="2">
    <location>
        <begin position="19"/>
        <end position="321"/>
    </location>
</feature>
<feature type="compositionally biased region" description="Polar residues" evidence="1">
    <location>
        <begin position="96"/>
        <end position="107"/>
    </location>
</feature>
<dbReference type="EMBL" id="CH675819">
    <property type="protein sequence ID" value="KRT05747.1"/>
    <property type="molecule type" value="Genomic_DNA"/>
</dbReference>
<reference evidence="3" key="2">
    <citation type="journal article" date="2007" name="Nature">
        <title>Evolution of genes and genomes on the Drosophila phylogeny.</title>
        <authorList>
            <consortium name="Drosophila 12 Genomes Consortium"/>
            <person name="Clark A.G."/>
            <person name="Eisen M.B."/>
            <person name="Smith D.R."/>
            <person name="Bergman C.M."/>
            <person name="Oliver B."/>
            <person name="Markow T.A."/>
            <person name="Kaufman T.C."/>
            <person name="Kellis M."/>
            <person name="Gelbart W."/>
            <person name="Iyer V.N."/>
            <person name="Pollard D.A."/>
            <person name="Sackton T.B."/>
            <person name="Larracuente A.M."/>
            <person name="Singh N.D."/>
            <person name="Abad J.P."/>
            <person name="Abt D.N."/>
            <person name="Adryan B."/>
            <person name="Aguade M."/>
            <person name="Akashi H."/>
            <person name="Anderson W.W."/>
            <person name="Aquadro C.F."/>
            <person name="Ardell D.H."/>
            <person name="Arguello R."/>
            <person name="Artieri C.G."/>
            <person name="Barbash D.A."/>
            <person name="Barker D."/>
            <person name="Barsanti P."/>
            <person name="Batterham P."/>
            <person name="Batzoglou S."/>
            <person name="Begun D."/>
            <person name="Bhutkar A."/>
            <person name="Blanco E."/>
            <person name="Bosak S.A."/>
            <person name="Bradley R.K."/>
            <person name="Brand A.D."/>
            <person name="Brent M.R."/>
            <person name="Brooks A.N."/>
            <person name="Brown R.H."/>
            <person name="Butlin R.K."/>
            <person name="Caggese C."/>
            <person name="Calvi B.R."/>
            <person name="Bernardo de Carvalho A."/>
            <person name="Caspi A."/>
            <person name="Castrezana S."/>
            <person name="Celniker S.E."/>
            <person name="Chang J.L."/>
            <person name="Chapple C."/>
            <person name="Chatterji S."/>
            <person name="Chinwalla A."/>
            <person name="Civetta A."/>
            <person name="Clifton S.W."/>
            <person name="Comeron J.M."/>
            <person name="Costello J.C."/>
            <person name="Coyne J.A."/>
            <person name="Daub J."/>
            <person name="David R.G."/>
            <person name="Delcher A.L."/>
            <person name="Delehaunty K."/>
            <person name="Do C.B."/>
            <person name="Ebling H."/>
            <person name="Edwards K."/>
            <person name="Eickbush T."/>
            <person name="Evans J.D."/>
            <person name="Filipski A."/>
            <person name="Findeiss S."/>
            <person name="Freyhult E."/>
            <person name="Fulton L."/>
            <person name="Fulton R."/>
            <person name="Garcia A.C."/>
            <person name="Gardiner A."/>
            <person name="Garfield D.A."/>
            <person name="Garvin B.E."/>
            <person name="Gibson G."/>
            <person name="Gilbert D."/>
            <person name="Gnerre S."/>
            <person name="Godfrey J."/>
            <person name="Good R."/>
            <person name="Gotea V."/>
            <person name="Gravely B."/>
            <person name="Greenberg A.J."/>
            <person name="Griffiths-Jones S."/>
            <person name="Gross S."/>
            <person name="Guigo R."/>
            <person name="Gustafson E.A."/>
            <person name="Haerty W."/>
            <person name="Hahn M.W."/>
            <person name="Halligan D.L."/>
            <person name="Halpern A.L."/>
            <person name="Halter G.M."/>
            <person name="Han M.V."/>
            <person name="Heger A."/>
            <person name="Hillier L."/>
            <person name="Hinrichs A.S."/>
            <person name="Holmes I."/>
            <person name="Hoskins R.A."/>
            <person name="Hubisz M.J."/>
            <person name="Hultmark D."/>
            <person name="Huntley M.A."/>
            <person name="Jaffe D.B."/>
            <person name="Jagadeeshan S."/>
            <person name="Jeck W.R."/>
            <person name="Johnson J."/>
            <person name="Jones C.D."/>
            <person name="Jordan W.C."/>
            <person name="Karpen G.H."/>
            <person name="Kataoka E."/>
            <person name="Keightley P.D."/>
            <person name="Kheradpour P."/>
            <person name="Kirkness E.F."/>
            <person name="Koerich L.B."/>
            <person name="Kristiansen K."/>
            <person name="Kudrna D."/>
            <person name="Kulathinal R.J."/>
            <person name="Kumar S."/>
            <person name="Kwok R."/>
            <person name="Lander E."/>
            <person name="Langley C.H."/>
            <person name="Lapoint R."/>
            <person name="Lazzaro B.P."/>
            <person name="Lee S.J."/>
            <person name="Levesque L."/>
            <person name="Li R."/>
            <person name="Lin C.F."/>
            <person name="Lin M.F."/>
            <person name="Lindblad-Toh K."/>
            <person name="Llopart A."/>
            <person name="Long M."/>
            <person name="Low L."/>
            <person name="Lozovsky E."/>
            <person name="Lu J."/>
            <person name="Luo M."/>
            <person name="Machado C.A."/>
            <person name="Makalowski W."/>
            <person name="Marzo M."/>
            <person name="Matsuda M."/>
            <person name="Matzkin L."/>
            <person name="McAllister B."/>
            <person name="McBride C.S."/>
            <person name="McKernan B."/>
            <person name="McKernan K."/>
            <person name="Mendez-Lago M."/>
            <person name="Minx P."/>
            <person name="Mollenhauer M.U."/>
            <person name="Montooth K."/>
            <person name="Mount S.M."/>
            <person name="Mu X."/>
            <person name="Myers E."/>
            <person name="Negre B."/>
            <person name="Newfeld S."/>
            <person name="Nielsen R."/>
            <person name="Noor M.A."/>
            <person name="O'Grady P."/>
            <person name="Pachter L."/>
            <person name="Papaceit M."/>
            <person name="Parisi M.J."/>
            <person name="Parisi M."/>
            <person name="Parts L."/>
            <person name="Pedersen J.S."/>
            <person name="Pesole G."/>
            <person name="Phillippy A.M."/>
            <person name="Ponting C.P."/>
            <person name="Pop M."/>
            <person name="Porcelli D."/>
            <person name="Powell J.R."/>
            <person name="Prohaska S."/>
            <person name="Pruitt K."/>
            <person name="Puig M."/>
            <person name="Quesneville H."/>
            <person name="Ram K.R."/>
            <person name="Rand D."/>
            <person name="Rasmussen M.D."/>
            <person name="Reed L.K."/>
            <person name="Reenan R."/>
            <person name="Reily A."/>
            <person name="Remington K.A."/>
            <person name="Rieger T.T."/>
            <person name="Ritchie M.G."/>
            <person name="Robin C."/>
            <person name="Rogers Y.H."/>
            <person name="Rohde C."/>
            <person name="Rozas J."/>
            <person name="Rubenfield M.J."/>
            <person name="Ruiz A."/>
            <person name="Russo S."/>
            <person name="Salzberg S.L."/>
            <person name="Sanchez-Gracia A."/>
            <person name="Saranga D.J."/>
            <person name="Sato H."/>
            <person name="Schaeffer S.W."/>
            <person name="Schatz M.C."/>
            <person name="Schlenke T."/>
            <person name="Schwartz R."/>
            <person name="Segarra C."/>
            <person name="Singh R.S."/>
            <person name="Sirot L."/>
            <person name="Sirota M."/>
            <person name="Sisneros N.B."/>
            <person name="Smith C.D."/>
            <person name="Smith T.F."/>
            <person name="Spieth J."/>
            <person name="Stage D.E."/>
            <person name="Stark A."/>
            <person name="Stephan W."/>
            <person name="Strausberg R.L."/>
            <person name="Strempel S."/>
            <person name="Sturgill D."/>
            <person name="Sutton G."/>
            <person name="Sutton G.G."/>
            <person name="Tao W."/>
            <person name="Teichmann S."/>
            <person name="Tobari Y.N."/>
            <person name="Tomimura Y."/>
            <person name="Tsolas J.M."/>
            <person name="Valente V.L."/>
            <person name="Venter E."/>
            <person name="Venter J.C."/>
            <person name="Vicario S."/>
            <person name="Vieira F.G."/>
            <person name="Vilella A.J."/>
            <person name="Villasante A."/>
            <person name="Walenz B."/>
            <person name="Wang J."/>
            <person name="Wasserman M."/>
            <person name="Watts T."/>
            <person name="Wilson D."/>
            <person name="Wilson R.K."/>
            <person name="Wing R.A."/>
            <person name="Wolfner M.F."/>
            <person name="Wong A."/>
            <person name="Wong G.K."/>
            <person name="Wu C.I."/>
            <person name="Wu G."/>
            <person name="Yamamoto D."/>
            <person name="Yang H.P."/>
            <person name="Yang S.P."/>
            <person name="Yorke J.A."/>
            <person name="Yoshida K."/>
            <person name="Zdobnov E."/>
            <person name="Zhang P."/>
            <person name="Zhang Y."/>
            <person name="Zimin A.V."/>
            <person name="Baldwin J."/>
            <person name="Abdouelleil A."/>
            <person name="Abdulkadir J."/>
            <person name="Abebe A."/>
            <person name="Abera B."/>
            <person name="Abreu J."/>
            <person name="Acer S.C."/>
            <person name="Aftuck L."/>
            <person name="Alexander A."/>
            <person name="An P."/>
            <person name="Anderson E."/>
            <person name="Anderson S."/>
            <person name="Arachi H."/>
            <person name="Azer M."/>
            <person name="Bachantsang P."/>
            <person name="Barry A."/>
            <person name="Bayul T."/>
            <person name="Berlin A."/>
            <person name="Bessette D."/>
            <person name="Bloom T."/>
            <person name="Blye J."/>
            <person name="Boguslavskiy L."/>
            <person name="Bonnet C."/>
            <person name="Boukhgalter B."/>
            <person name="Bourzgui I."/>
            <person name="Brown A."/>
            <person name="Cahill P."/>
            <person name="Channer S."/>
            <person name="Cheshatsang Y."/>
            <person name="Chuda L."/>
            <person name="Citroen M."/>
            <person name="Collymore A."/>
            <person name="Cooke P."/>
            <person name="Costello M."/>
            <person name="D'Aco K."/>
            <person name="Daza R."/>
            <person name="De Haan G."/>
            <person name="DeGray S."/>
            <person name="DeMaso C."/>
            <person name="Dhargay N."/>
            <person name="Dooley K."/>
            <person name="Dooley E."/>
            <person name="Doricent M."/>
            <person name="Dorje P."/>
            <person name="Dorjee K."/>
            <person name="Dupes A."/>
            <person name="Elong R."/>
            <person name="Falk J."/>
            <person name="Farina A."/>
            <person name="Faro S."/>
            <person name="Ferguson D."/>
            <person name="Fisher S."/>
            <person name="Foley C.D."/>
            <person name="Franke A."/>
            <person name="Friedrich D."/>
            <person name="Gadbois L."/>
            <person name="Gearin G."/>
            <person name="Gearin C.R."/>
            <person name="Giannoukos G."/>
            <person name="Goode T."/>
            <person name="Graham J."/>
            <person name="Grandbois E."/>
            <person name="Grewal S."/>
            <person name="Gyaltsen K."/>
            <person name="Hafez N."/>
            <person name="Hagos B."/>
            <person name="Hall J."/>
            <person name="Henson C."/>
            <person name="Hollinger A."/>
            <person name="Honan T."/>
            <person name="Huard M.D."/>
            <person name="Hughes L."/>
            <person name="Hurhula B."/>
            <person name="Husby M.E."/>
            <person name="Kamat A."/>
            <person name="Kanga B."/>
            <person name="Kashin S."/>
            <person name="Khazanovich D."/>
            <person name="Kisner P."/>
            <person name="Lance K."/>
            <person name="Lara M."/>
            <person name="Lee W."/>
            <person name="Lennon N."/>
            <person name="Letendre F."/>
            <person name="LeVine R."/>
            <person name="Lipovsky A."/>
            <person name="Liu X."/>
            <person name="Liu J."/>
            <person name="Liu S."/>
            <person name="Lokyitsang T."/>
            <person name="Lokyitsang Y."/>
            <person name="Lubonja R."/>
            <person name="Lui A."/>
            <person name="MacDonald P."/>
            <person name="Magnisalis V."/>
            <person name="Maru K."/>
            <person name="Matthews C."/>
            <person name="McCusker W."/>
            <person name="McDonough S."/>
            <person name="Mehta T."/>
            <person name="Meldrim J."/>
            <person name="Meneus L."/>
            <person name="Mihai O."/>
            <person name="Mihalev A."/>
            <person name="Mihova T."/>
            <person name="Mittelman R."/>
            <person name="Mlenga V."/>
            <person name="Montmayeur A."/>
            <person name="Mulrain L."/>
            <person name="Navidi A."/>
            <person name="Naylor J."/>
            <person name="Negash T."/>
            <person name="Nguyen T."/>
            <person name="Nguyen N."/>
            <person name="Nicol R."/>
            <person name="Norbu C."/>
            <person name="Norbu N."/>
            <person name="Novod N."/>
            <person name="O'Neill B."/>
            <person name="Osman S."/>
            <person name="Markiewicz E."/>
            <person name="Oyono O.L."/>
            <person name="Patti C."/>
            <person name="Phunkhang P."/>
            <person name="Pierre F."/>
            <person name="Priest M."/>
            <person name="Raghuraman S."/>
            <person name="Rege F."/>
            <person name="Reyes R."/>
            <person name="Rise C."/>
            <person name="Rogov P."/>
            <person name="Ross K."/>
            <person name="Ryan E."/>
            <person name="Settipalli S."/>
            <person name="Shea T."/>
            <person name="Sherpa N."/>
            <person name="Shi L."/>
            <person name="Shih D."/>
            <person name="Sparrow T."/>
            <person name="Spaulding J."/>
            <person name="Stalker J."/>
            <person name="Stange-Thomann N."/>
            <person name="Stavropoulos S."/>
            <person name="Stone C."/>
            <person name="Strader C."/>
            <person name="Tesfaye S."/>
            <person name="Thomson T."/>
            <person name="Thoulutsang Y."/>
            <person name="Thoulutsang D."/>
            <person name="Topham K."/>
            <person name="Topping I."/>
            <person name="Tsamla T."/>
            <person name="Vassiliev H."/>
            <person name="Vo A."/>
            <person name="Wangchuk T."/>
            <person name="Wangdi T."/>
            <person name="Weiand M."/>
            <person name="Wilkinson J."/>
            <person name="Wilson A."/>
            <person name="Yadav S."/>
            <person name="Young G."/>
            <person name="Yu Q."/>
            <person name="Zembek L."/>
            <person name="Zhong D."/>
            <person name="Zimmer A."/>
            <person name="Zwirko Z."/>
            <person name="Jaffe D.B."/>
            <person name="Alvarez P."/>
            <person name="Brockman W."/>
            <person name="Butler J."/>
            <person name="Chin C."/>
            <person name="Gnerre S."/>
            <person name="Grabherr M."/>
            <person name="Kleber M."/>
            <person name="Mauceli E."/>
            <person name="MacCallum I."/>
        </authorList>
    </citation>
    <scope>NUCLEOTIDE SEQUENCE [LARGE SCALE GENOMIC DNA]</scope>
    <source>
        <strain evidence="3">MV2-25</strain>
    </source>
</reference>
<feature type="compositionally biased region" description="Basic and acidic residues" evidence="1">
    <location>
        <begin position="251"/>
        <end position="267"/>
    </location>
</feature>
<proteinExistence type="predicted"/>
<reference evidence="3" key="1">
    <citation type="journal article" date="2005" name="Genome Res.">
        <title>Comparative genome sequencing of Drosophila pseudoobscura: chromosomal, gene, and cis-element evolution.</title>
        <authorList>
            <person name="Richards S."/>
            <person name="Liu Y."/>
            <person name="Bettencourt B.R."/>
            <person name="Hradecky P."/>
            <person name="Letovsky S."/>
            <person name="Nielsen R."/>
            <person name="Thornton K."/>
            <person name="Hubisz M.J."/>
            <person name="Chen R."/>
            <person name="Meisel R.P."/>
            <person name="Couronne O."/>
            <person name="Hua S."/>
            <person name="Smith M.A."/>
            <person name="Zhang P."/>
            <person name="Liu J."/>
            <person name="Bussemaker H.J."/>
            <person name="van Batenburg M.F."/>
            <person name="Howells S.L."/>
            <person name="Scherer S.E."/>
            <person name="Sodergren E."/>
            <person name="Matthews B.B."/>
            <person name="Crosby M.A."/>
            <person name="Schroeder A.J."/>
            <person name="Ortiz-Barrientos D."/>
            <person name="Rives C.M."/>
            <person name="Metzker M.L."/>
            <person name="Muzny D.M."/>
            <person name="Scott G."/>
            <person name="Steffen D."/>
            <person name="Wheeler D.A."/>
            <person name="Worley K.C."/>
            <person name="Havlak P."/>
            <person name="Durbin K.J."/>
            <person name="Egan A."/>
            <person name="Gill R."/>
            <person name="Hume J."/>
            <person name="Morgan M.B."/>
            <person name="Miner G."/>
            <person name="Hamilton C."/>
            <person name="Huang Y."/>
            <person name="Waldron L."/>
            <person name="Verduzco D."/>
            <person name="Clerc-Blankenburg K.P."/>
            <person name="Dubchak I."/>
            <person name="Noor M.A."/>
            <person name="Anderson W."/>
            <person name="White K.P."/>
            <person name="Clark A.G."/>
            <person name="Schaeffer S.W."/>
            <person name="Gelbart W."/>
            <person name="Weinstock G.M."/>
            <person name="Gibbs R.A."/>
        </authorList>
    </citation>
    <scope>NUCLEOTIDE SEQUENCE [LARGE SCALE GENOMIC DNA]</scope>
    <source>
        <strain evidence="3">MV2-25</strain>
    </source>
</reference>
<keyword evidence="2" id="KW-0732">Signal</keyword>
<sequence length="321" mass="34396">MCGALGHVVLIFATQMVGSPVLLLFSHVRECTSPDPNLGQKLQQCMPHRSADGEAARHRLEDKQPTGSPTVSGLLVKDEDSSPHHCPVDCKHDSCSESSDVGNTSPDPNLVKKRSADGEAARRRLEDEQPTVSPTASGLLVKDEDSSPHHCPVDCKHDSCSESSDVGNTSPDPNLVKKRSADGEAARRRLEDEQRTGSPTASGLLVKDEDSSPHHCPVDCKHDNTTESSDVGNTSPDPNLGQKLQRCVPHRSADGEAARHRLEDEQPTRTPTASGLLVKDEDSSPHHCPVDCKHDSCSESSDVENTSPQPTASGLLVMAVI</sequence>
<feature type="compositionally biased region" description="Basic and acidic residues" evidence="1">
    <location>
        <begin position="141"/>
        <end position="160"/>
    </location>
</feature>
<reference evidence="3" key="4">
    <citation type="submission" date="2015-11" db="EMBL/GenBank/DDBJ databases">
        <authorList>
            <consortium name="FlyBase"/>
        </authorList>
    </citation>
    <scope>NUCLEOTIDE SEQUENCE</scope>
    <source>
        <strain evidence="3">MV2-25</strain>
    </source>
</reference>
<organism evidence="3">
    <name type="scientific">Drosophila pseudoobscura pseudoobscura</name>
    <name type="common">Fruit fly</name>
    <dbReference type="NCBI Taxonomy" id="46245"/>
    <lineage>
        <taxon>Eukaryota</taxon>
        <taxon>Metazoa</taxon>
        <taxon>Ecdysozoa</taxon>
        <taxon>Arthropoda</taxon>
        <taxon>Hexapoda</taxon>
        <taxon>Insecta</taxon>
        <taxon>Pterygota</taxon>
        <taxon>Neoptera</taxon>
        <taxon>Endopterygota</taxon>
        <taxon>Diptera</taxon>
        <taxon>Brachycera</taxon>
        <taxon>Muscomorpha</taxon>
        <taxon>Ephydroidea</taxon>
        <taxon>Drosophilidae</taxon>
        <taxon>Drosophila</taxon>
        <taxon>Sophophora</taxon>
    </lineage>
</organism>
<evidence type="ECO:0000256" key="2">
    <source>
        <dbReference type="SAM" id="SignalP"/>
    </source>
</evidence>
<feature type="region of interest" description="Disordered" evidence="1">
    <location>
        <begin position="47"/>
        <end position="321"/>
    </location>
</feature>
<name>A0A0R3P387_DROPS</name>
<dbReference type="ExpressionAtlas" id="A0A0R3P387">
    <property type="expression patterns" value="baseline"/>
</dbReference>
<feature type="compositionally biased region" description="Basic and acidic residues" evidence="1">
    <location>
        <begin position="278"/>
        <end position="297"/>
    </location>
</feature>
<feature type="compositionally biased region" description="Polar residues" evidence="1">
    <location>
        <begin position="298"/>
        <end position="312"/>
    </location>
</feature>
<feature type="compositionally biased region" description="Basic and acidic residues" evidence="1">
    <location>
        <begin position="49"/>
        <end position="64"/>
    </location>
</feature>
<evidence type="ECO:0000256" key="1">
    <source>
        <dbReference type="SAM" id="MobiDB-lite"/>
    </source>
</evidence>
<feature type="compositionally biased region" description="Basic and acidic residues" evidence="1">
    <location>
        <begin position="76"/>
        <end position="95"/>
    </location>
</feature>
<feature type="compositionally biased region" description="Basic and acidic residues" evidence="1">
    <location>
        <begin position="206"/>
        <end position="225"/>
    </location>
</feature>
<evidence type="ECO:0000313" key="3">
    <source>
        <dbReference type="EMBL" id="KRT05747.1"/>
    </source>
</evidence>
<protein>
    <submittedName>
        <fullName evidence="3">Uncharacterized protein, isoform B</fullName>
    </submittedName>
</protein>
<feature type="signal peptide" evidence="2">
    <location>
        <begin position="1"/>
        <end position="18"/>
    </location>
</feature>
<dbReference type="Bgee" id="FBgn0246541">
    <property type="expression patterns" value="Expressed in male reproductive system and 2 other cell types or tissues"/>
</dbReference>
<feature type="compositionally biased region" description="Polar residues" evidence="1">
    <location>
        <begin position="226"/>
        <end position="237"/>
    </location>
</feature>
<dbReference type="AlphaFoldDB" id="A0A0R3P387"/>
<accession>A0A0R3P387</accession>
<feature type="compositionally biased region" description="Basic and acidic residues" evidence="1">
    <location>
        <begin position="114"/>
        <end position="127"/>
    </location>
</feature>